<dbReference type="AlphaFoldDB" id="A4S6P4"/>
<keyword evidence="6" id="KW-0862">Zinc</keyword>
<dbReference type="OrthoDB" id="1670005at2759"/>
<dbReference type="KEGG" id="olu:OSTLU_29717"/>
<dbReference type="GeneID" id="5005191"/>
<dbReference type="GO" id="GO:0046872">
    <property type="term" value="F:metal ion binding"/>
    <property type="evidence" value="ECO:0007669"/>
    <property type="project" value="UniProtKB-KW"/>
</dbReference>
<evidence type="ECO:0000259" key="8">
    <source>
        <dbReference type="Pfam" id="PF01979"/>
    </source>
</evidence>
<evidence type="ECO:0000256" key="5">
    <source>
        <dbReference type="ARBA" id="ARBA00022801"/>
    </source>
</evidence>
<dbReference type="Pfam" id="PF01979">
    <property type="entry name" value="Amidohydro_1"/>
    <property type="match status" value="1"/>
</dbReference>
<comment type="similarity">
    <text evidence="2">Belongs to the metallo-dependent hydrolases superfamily. DHOase family. Class II DHOase subfamily.</text>
</comment>
<dbReference type="RefSeq" id="XP_001421124.1">
    <property type="nucleotide sequence ID" value="XM_001421087.1"/>
</dbReference>
<dbReference type="Gene3D" id="3.20.20.140">
    <property type="entry name" value="Metal-dependent hydrolases"/>
    <property type="match status" value="1"/>
</dbReference>
<dbReference type="InterPro" id="IPR032466">
    <property type="entry name" value="Metal_Hydrolase"/>
</dbReference>
<gene>
    <name evidence="10" type="primary">PYR3</name>
    <name evidence="9" type="ORF">OSTLU_27192</name>
    <name evidence="10" type="ORF">OSTLU_29717</name>
</gene>
<evidence type="ECO:0000256" key="6">
    <source>
        <dbReference type="ARBA" id="ARBA00022833"/>
    </source>
</evidence>
<evidence type="ECO:0000256" key="7">
    <source>
        <dbReference type="ARBA" id="ARBA00022975"/>
    </source>
</evidence>
<evidence type="ECO:0000313" key="11">
    <source>
        <dbReference type="Proteomes" id="UP000001568"/>
    </source>
</evidence>
<dbReference type="UniPathway" id="UPA00070">
    <property type="reaction ID" value="UER00117"/>
</dbReference>
<dbReference type="EMBL" id="CP000593">
    <property type="protein sequence ID" value="ABO99417.1"/>
    <property type="molecule type" value="Genomic_DNA"/>
</dbReference>
<dbReference type="KEGG" id="olu:OSTLU_27192"/>
<evidence type="ECO:0000256" key="1">
    <source>
        <dbReference type="ARBA" id="ARBA00004880"/>
    </source>
</evidence>
<keyword evidence="7" id="KW-0665">Pyrimidine biosynthesis</keyword>
<organism evidence="9 11">
    <name type="scientific">Ostreococcus lucimarinus (strain CCE9901)</name>
    <dbReference type="NCBI Taxonomy" id="436017"/>
    <lineage>
        <taxon>Eukaryota</taxon>
        <taxon>Viridiplantae</taxon>
        <taxon>Chlorophyta</taxon>
        <taxon>Mamiellophyceae</taxon>
        <taxon>Mamiellales</taxon>
        <taxon>Bathycoccaceae</taxon>
        <taxon>Ostreococcus</taxon>
    </lineage>
</organism>
<dbReference type="EMBL" id="CP000601">
    <property type="protein sequence ID" value="ABP01189.1"/>
    <property type="molecule type" value="Genomic_DNA"/>
</dbReference>
<evidence type="ECO:0000256" key="3">
    <source>
        <dbReference type="ARBA" id="ARBA00012860"/>
    </source>
</evidence>
<comment type="pathway">
    <text evidence="1">Pyrimidine metabolism; UMP biosynthesis via de novo pathway; (S)-dihydroorotate from bicarbonate: step 3/3.</text>
</comment>
<dbReference type="PIRSF" id="PIRSF001237">
    <property type="entry name" value="DHOdimr"/>
    <property type="match status" value="1"/>
</dbReference>
<reference evidence="9 11" key="1">
    <citation type="journal article" date="2007" name="Proc. Natl. Acad. Sci. U.S.A.">
        <title>The tiny eukaryote Ostreococcus provides genomic insights into the paradox of plankton speciation.</title>
        <authorList>
            <person name="Palenik B."/>
            <person name="Grimwood J."/>
            <person name="Aerts A."/>
            <person name="Rouze P."/>
            <person name="Salamov A."/>
            <person name="Putnam N."/>
            <person name="Dupont C."/>
            <person name="Jorgensen R."/>
            <person name="Derelle E."/>
            <person name="Rombauts S."/>
            <person name="Zhou K."/>
            <person name="Otillar R."/>
            <person name="Merchant S.S."/>
            <person name="Podell S."/>
            <person name="Gaasterland T."/>
            <person name="Napoli C."/>
            <person name="Gendler K."/>
            <person name="Manuell A."/>
            <person name="Tai V."/>
            <person name="Vallon O."/>
            <person name="Piganeau G."/>
            <person name="Jancek S."/>
            <person name="Heijde M."/>
            <person name="Jabbari K."/>
            <person name="Bowler C."/>
            <person name="Lohr M."/>
            <person name="Robbens S."/>
            <person name="Werner G."/>
            <person name="Dubchak I."/>
            <person name="Pazour G.J."/>
            <person name="Ren Q."/>
            <person name="Paulsen I."/>
            <person name="Delwiche C."/>
            <person name="Schmutz J."/>
            <person name="Rokhsar D."/>
            <person name="Van de Peer Y."/>
            <person name="Moreau H."/>
            <person name="Grigoriev I.V."/>
        </authorList>
    </citation>
    <scope>NUCLEOTIDE SEQUENCE [LARGE SCALE GENOMIC DNA]</scope>
    <source>
        <strain evidence="9 11">CCE9901</strain>
    </source>
</reference>
<dbReference type="OMA" id="TLHHISM"/>
<dbReference type="Gramene" id="ABP01189">
    <property type="protein sequence ID" value="ABP01189"/>
    <property type="gene ID" value="OSTLU_29717"/>
</dbReference>
<dbReference type="InterPro" id="IPR006680">
    <property type="entry name" value="Amidohydro-rel"/>
</dbReference>
<dbReference type="eggNOG" id="KOG2902">
    <property type="taxonomic scope" value="Eukaryota"/>
</dbReference>
<protein>
    <recommendedName>
        <fullName evidence="3">dihydroorotase</fullName>
        <ecNumber evidence="3">3.5.2.3</ecNumber>
    </recommendedName>
</protein>
<keyword evidence="5" id="KW-0378">Hydrolase</keyword>
<dbReference type="GO" id="GO:0044205">
    <property type="term" value="P:'de novo' UMP biosynthetic process"/>
    <property type="evidence" value="ECO:0007669"/>
    <property type="project" value="UniProtKB-UniPathway"/>
</dbReference>
<dbReference type="PROSITE" id="PS00483">
    <property type="entry name" value="DIHYDROOROTASE_2"/>
    <property type="match status" value="1"/>
</dbReference>
<dbReference type="Proteomes" id="UP000001568">
    <property type="component" value="Chromosome 21"/>
</dbReference>
<name>A4S6P4_OSTLU</name>
<keyword evidence="4" id="KW-0479">Metal-binding</keyword>
<dbReference type="Gramene" id="ABO99417">
    <property type="protein sequence ID" value="ABO99417"/>
    <property type="gene ID" value="OSTLU_27192"/>
</dbReference>
<dbReference type="GO" id="GO:0004151">
    <property type="term" value="F:dihydroorotase activity"/>
    <property type="evidence" value="ECO:0007669"/>
    <property type="project" value="UniProtKB-EC"/>
</dbReference>
<dbReference type="GeneID" id="5006888"/>
<accession>A4S6P4</accession>
<dbReference type="HOGENOM" id="CLU_041558_1_0_1"/>
<evidence type="ECO:0000256" key="4">
    <source>
        <dbReference type="ARBA" id="ARBA00022723"/>
    </source>
</evidence>
<dbReference type="Proteomes" id="UP000001568">
    <property type="component" value="Chromosome 13"/>
</dbReference>
<dbReference type="InterPro" id="IPR002195">
    <property type="entry name" value="Dihydroorotase_CS"/>
</dbReference>
<keyword evidence="11" id="KW-1185">Reference proteome</keyword>
<dbReference type="SUPFAM" id="SSF51556">
    <property type="entry name" value="Metallo-dependent hydrolases"/>
    <property type="match status" value="1"/>
</dbReference>
<evidence type="ECO:0000256" key="2">
    <source>
        <dbReference type="ARBA" id="ARBA00005631"/>
    </source>
</evidence>
<dbReference type="CDD" id="cd01294">
    <property type="entry name" value="DHOase"/>
    <property type="match status" value="1"/>
</dbReference>
<dbReference type="InterPro" id="IPR004721">
    <property type="entry name" value="DHOdimr"/>
</dbReference>
<dbReference type="PANTHER" id="PTHR43137">
    <property type="entry name" value="DIHYDROOROTASE"/>
    <property type="match status" value="1"/>
</dbReference>
<dbReference type="NCBIfam" id="TIGR00856">
    <property type="entry name" value="pyrC_dimer"/>
    <property type="match status" value="1"/>
</dbReference>
<dbReference type="GO" id="GO:0006207">
    <property type="term" value="P:'de novo' pyrimidine nucleobase biosynthetic process"/>
    <property type="evidence" value="ECO:0007669"/>
    <property type="project" value="TreeGrafter"/>
</dbReference>
<dbReference type="STRING" id="436017.A4S6P4"/>
<proteinExistence type="inferred from homology"/>
<sequence length="382" mass="41609">MPRLLSPRALASSRLSLEATVLPGRRARASPRARVAVARASSLTIARPDDWHLHVRDASKLADVVPFTSKTFKRALVMPNLTPPVRTASEAEKYRELIAKAAPASDGFEPHMTLYLTDNTTVEQVEEAHACGFVRGYKLYPAGATTNSEFGVTDVANVAKATKRMAELGLTLQVHGEVTHASVDVFDREARFIQDVLMPLLDRSPDLRVVMEHITTRDAAEFVAAAGPNVAASVTPQHVLFNRNALFKGGLRPHFYCLPILKREEHREAVLAAATSGSGKFFLGTDSAPHPKGAKEAACGCAGIFSAHAALPLYAMAFESVDALDKLEAFASHNGADFYRVPRNTETVTLEKKAWKVPDEYKFGDTTVVPFYAGEEIPWSVV</sequence>
<evidence type="ECO:0000313" key="9">
    <source>
        <dbReference type="EMBL" id="ABO99417.1"/>
    </source>
</evidence>
<dbReference type="RefSeq" id="XP_001422830.1">
    <property type="nucleotide sequence ID" value="XM_001422793.1"/>
</dbReference>
<dbReference type="PANTHER" id="PTHR43137:SF1">
    <property type="entry name" value="DIHYDROOROTASE"/>
    <property type="match status" value="1"/>
</dbReference>
<dbReference type="GO" id="GO:0009507">
    <property type="term" value="C:chloroplast"/>
    <property type="evidence" value="ECO:0007669"/>
    <property type="project" value="TreeGrafter"/>
</dbReference>
<feature type="domain" description="Amidohydrolase-related" evidence="8">
    <location>
        <begin position="50"/>
        <end position="359"/>
    </location>
</feature>
<dbReference type="HAMAP" id="MF_00219">
    <property type="entry name" value="PyrC_classII"/>
    <property type="match status" value="1"/>
</dbReference>
<evidence type="ECO:0000313" key="10">
    <source>
        <dbReference type="EMBL" id="ABP01189.1"/>
    </source>
</evidence>
<dbReference type="EC" id="3.5.2.3" evidence="3"/>